<dbReference type="RefSeq" id="WP_173533975.1">
    <property type="nucleotide sequence ID" value="NZ_CP054143.1"/>
</dbReference>
<accession>A0A6M8SQA0</accession>
<name>A0A6M8SQA0_9NEIS</name>
<dbReference type="AlphaFoldDB" id="A0A6M8SQA0"/>
<protein>
    <submittedName>
        <fullName evidence="1">Uncharacterized protein</fullName>
    </submittedName>
</protein>
<organism evidence="1 2">
    <name type="scientific">Deefgea piscis</name>
    <dbReference type="NCBI Taxonomy" id="2739061"/>
    <lineage>
        <taxon>Bacteria</taxon>
        <taxon>Pseudomonadati</taxon>
        <taxon>Pseudomonadota</taxon>
        <taxon>Betaproteobacteria</taxon>
        <taxon>Neisseriales</taxon>
        <taxon>Chitinibacteraceae</taxon>
        <taxon>Deefgea</taxon>
    </lineage>
</organism>
<gene>
    <name evidence="1" type="ORF">HQN60_12580</name>
</gene>
<dbReference type="KEGG" id="dee:HQN60_12580"/>
<keyword evidence="2" id="KW-1185">Reference proteome</keyword>
<reference evidence="1 2" key="1">
    <citation type="submission" date="2020-05" db="EMBL/GenBank/DDBJ databases">
        <title>Complete genome sequence of Deefgea sp. D17.</title>
        <authorList>
            <person name="Bae J.-W."/>
            <person name="Han J.E."/>
        </authorList>
    </citation>
    <scope>NUCLEOTIDE SEQUENCE [LARGE SCALE GENOMIC DNA]</scope>
    <source>
        <strain evidence="1 2">D17</strain>
    </source>
</reference>
<evidence type="ECO:0000313" key="2">
    <source>
        <dbReference type="Proteomes" id="UP000504844"/>
    </source>
</evidence>
<evidence type="ECO:0000313" key="1">
    <source>
        <dbReference type="EMBL" id="QKJ67473.1"/>
    </source>
</evidence>
<sequence length="106" mass="11442">MTDRELLDSAAKAAGIGPLDWDYPALEGHGMFFGPRLQRPKGVVMAAMNKYWNPLADDGDALSLAVHLRMLVDADDLSVNGMYFESGDDRFAAVRRAIVACAAAKA</sequence>
<proteinExistence type="predicted"/>
<dbReference type="EMBL" id="CP054143">
    <property type="protein sequence ID" value="QKJ67473.1"/>
    <property type="molecule type" value="Genomic_DNA"/>
</dbReference>
<dbReference type="Proteomes" id="UP000504844">
    <property type="component" value="Chromosome"/>
</dbReference>